<reference evidence="4 5" key="1">
    <citation type="submission" date="2020-03" db="EMBL/GenBank/DDBJ databases">
        <title>Soil Listeria distribution.</title>
        <authorList>
            <person name="Liao J."/>
            <person name="Wiedmann M."/>
        </authorList>
    </citation>
    <scope>NUCLEOTIDE SEQUENCE [LARGE SCALE GENOMIC DNA]</scope>
    <source>
        <strain evidence="4 5">FSL L7-1645</strain>
    </source>
</reference>
<evidence type="ECO:0000313" key="4">
    <source>
        <dbReference type="EMBL" id="MBC1398046.1"/>
    </source>
</evidence>
<keyword evidence="1 2" id="KW-0732">Signal</keyword>
<sequence length="163" mass="17754">MKKWAYMATAIVASLSLVACSANSNETDKNNKAKVETKAEVKNEVGKMVETSNNLQIKVTGVKTGFGQSTDKKDMLQVTFSVKNTAKESSGAGAADFQVKADDGKTYKVYGLEAKNFGTEIKSGQTITGTGYYEIPAETKSVTLYYKPLEQKMAQWQLKVPSK</sequence>
<organism evidence="4 5">
    <name type="scientific">Listeria fleischmannii</name>
    <dbReference type="NCBI Taxonomy" id="1069827"/>
    <lineage>
        <taxon>Bacteria</taxon>
        <taxon>Bacillati</taxon>
        <taxon>Bacillota</taxon>
        <taxon>Bacilli</taxon>
        <taxon>Bacillales</taxon>
        <taxon>Listeriaceae</taxon>
        <taxon>Listeria</taxon>
    </lineage>
</organism>
<evidence type="ECO:0000256" key="2">
    <source>
        <dbReference type="SAM" id="SignalP"/>
    </source>
</evidence>
<feature type="signal peptide" evidence="2">
    <location>
        <begin position="1"/>
        <end position="21"/>
    </location>
</feature>
<name>A0A841YCQ2_9LIST</name>
<evidence type="ECO:0000256" key="1">
    <source>
        <dbReference type="ARBA" id="ARBA00022729"/>
    </source>
</evidence>
<protein>
    <submittedName>
        <fullName evidence="4">DUF4352 domain-containing protein</fullName>
    </submittedName>
</protein>
<comment type="caution">
    <text evidence="4">The sequence shown here is derived from an EMBL/GenBank/DDBJ whole genome shotgun (WGS) entry which is preliminary data.</text>
</comment>
<dbReference type="Pfam" id="PF11611">
    <property type="entry name" value="DUF4352"/>
    <property type="match status" value="1"/>
</dbReference>
<dbReference type="Proteomes" id="UP000571128">
    <property type="component" value="Unassembled WGS sequence"/>
</dbReference>
<dbReference type="EMBL" id="JAARPY010000003">
    <property type="protein sequence ID" value="MBC1398046.1"/>
    <property type="molecule type" value="Genomic_DNA"/>
</dbReference>
<proteinExistence type="predicted"/>
<dbReference type="InterPro" id="IPR029051">
    <property type="entry name" value="DUF4352"/>
</dbReference>
<dbReference type="InterPro" id="IPR029050">
    <property type="entry name" value="Immunoprotect_excell_Ig-like"/>
</dbReference>
<gene>
    <name evidence="4" type="ORF">HB844_04080</name>
</gene>
<dbReference type="RefSeq" id="WP_007545942.1">
    <property type="nucleotide sequence ID" value="NZ_JAARPY010000003.1"/>
</dbReference>
<dbReference type="AlphaFoldDB" id="A0A841YCQ2"/>
<evidence type="ECO:0000259" key="3">
    <source>
        <dbReference type="Pfam" id="PF11611"/>
    </source>
</evidence>
<accession>A0A841YCQ2</accession>
<feature type="domain" description="DUF4352" evidence="3">
    <location>
        <begin position="51"/>
        <end position="147"/>
    </location>
</feature>
<feature type="chain" id="PRO_5038558533" evidence="2">
    <location>
        <begin position="22"/>
        <end position="163"/>
    </location>
</feature>
<evidence type="ECO:0000313" key="5">
    <source>
        <dbReference type="Proteomes" id="UP000571128"/>
    </source>
</evidence>
<dbReference type="PROSITE" id="PS51257">
    <property type="entry name" value="PROKAR_LIPOPROTEIN"/>
    <property type="match status" value="1"/>
</dbReference>
<dbReference type="Gene3D" id="2.60.40.1240">
    <property type="match status" value="1"/>
</dbReference>